<dbReference type="Pfam" id="PF24764">
    <property type="entry name" value="rva_4"/>
    <property type="match status" value="1"/>
</dbReference>
<dbReference type="AlphaFoldDB" id="A0A8H6SIR2"/>
<comment type="caution">
    <text evidence="2">The sequence shown here is derived from an EMBL/GenBank/DDBJ whole genome shotgun (WGS) entry which is preliminary data.</text>
</comment>
<dbReference type="OrthoDB" id="2974164at2759"/>
<sequence length="323" mass="36882">MQKTPIDKVRQAVIDEVEVDPAQSRGPAFIKDQLRLKMIFAPRDLIRSIMIEQYPGGFDVRFPGKKNRRVIRVPLRASGPYHEISSDGHEKLAPAALRMGGVGFSIYAYKDKYGDSVEQMRVLPDVRSAGAGGHIFLDFVEDTGCIPIQLTTDKGSEVGWPYAFMAALRDMYAPDIDPALYPFHVMIKSTHNTVIEGFWRHLKDQLGLNLKEFLLRGKTQHLFNSHNPLHEPLFYWIFAPLIQKELDDFADWWNNHRIRHQHEKILPSGHVPSHAMNYPELFGALDCRIRIPQAAIDELRSQLTAEEGPKSQFQSWPGLTAEF</sequence>
<dbReference type="RefSeq" id="XP_037218769.1">
    <property type="nucleotide sequence ID" value="XM_037365527.1"/>
</dbReference>
<dbReference type="InterPro" id="IPR058913">
    <property type="entry name" value="Integrase_dom_put"/>
</dbReference>
<gene>
    <name evidence="2" type="ORF">MIND_00887400</name>
</gene>
<dbReference type="EMBL" id="JACAZF010000007">
    <property type="protein sequence ID" value="KAF7299381.1"/>
    <property type="molecule type" value="Genomic_DNA"/>
</dbReference>
<keyword evidence="3" id="KW-1185">Reference proteome</keyword>
<feature type="domain" description="Integrase core" evidence="1">
    <location>
        <begin position="183"/>
        <end position="264"/>
    </location>
</feature>
<evidence type="ECO:0000313" key="3">
    <source>
        <dbReference type="Proteomes" id="UP000636479"/>
    </source>
</evidence>
<organism evidence="2 3">
    <name type="scientific">Mycena indigotica</name>
    <dbReference type="NCBI Taxonomy" id="2126181"/>
    <lineage>
        <taxon>Eukaryota</taxon>
        <taxon>Fungi</taxon>
        <taxon>Dikarya</taxon>
        <taxon>Basidiomycota</taxon>
        <taxon>Agaricomycotina</taxon>
        <taxon>Agaricomycetes</taxon>
        <taxon>Agaricomycetidae</taxon>
        <taxon>Agaricales</taxon>
        <taxon>Marasmiineae</taxon>
        <taxon>Mycenaceae</taxon>
        <taxon>Mycena</taxon>
    </lineage>
</organism>
<protein>
    <submittedName>
        <fullName evidence="2">GATA-type domain-containing protein</fullName>
    </submittedName>
</protein>
<reference evidence="2" key="1">
    <citation type="submission" date="2020-05" db="EMBL/GenBank/DDBJ databases">
        <title>Mycena genomes resolve the evolution of fungal bioluminescence.</title>
        <authorList>
            <person name="Tsai I.J."/>
        </authorList>
    </citation>
    <scope>NUCLEOTIDE SEQUENCE</scope>
    <source>
        <strain evidence="2">171206Taipei</strain>
    </source>
</reference>
<dbReference type="Proteomes" id="UP000636479">
    <property type="component" value="Unassembled WGS sequence"/>
</dbReference>
<dbReference type="PANTHER" id="PTHR46177">
    <property type="entry name" value="INTEGRASE CATALYTIC DOMAIN-CONTAINING PROTEIN"/>
    <property type="match status" value="1"/>
</dbReference>
<evidence type="ECO:0000313" key="2">
    <source>
        <dbReference type="EMBL" id="KAF7299381.1"/>
    </source>
</evidence>
<proteinExistence type="predicted"/>
<accession>A0A8H6SIR2</accession>
<name>A0A8H6SIR2_9AGAR</name>
<dbReference type="GeneID" id="59348043"/>
<evidence type="ECO:0000259" key="1">
    <source>
        <dbReference type="Pfam" id="PF24764"/>
    </source>
</evidence>
<dbReference type="PANTHER" id="PTHR46177:SF1">
    <property type="entry name" value="INTEGRASE CATALYTIC DOMAIN-CONTAINING PROTEIN"/>
    <property type="match status" value="1"/>
</dbReference>